<dbReference type="GO" id="GO:0016760">
    <property type="term" value="F:cellulose synthase (UDP-forming) activity"/>
    <property type="evidence" value="ECO:0007669"/>
    <property type="project" value="InterPro"/>
</dbReference>
<evidence type="ECO:0000256" key="5">
    <source>
        <dbReference type="ARBA" id="ARBA00022989"/>
    </source>
</evidence>
<feature type="active site" evidence="8">
    <location>
        <position position="24"/>
    </location>
</feature>
<evidence type="ECO:0000256" key="2">
    <source>
        <dbReference type="ARBA" id="ARBA00022676"/>
    </source>
</evidence>
<keyword evidence="13" id="KW-1185">Reference proteome</keyword>
<evidence type="ECO:0000313" key="14">
    <source>
        <dbReference type="RefSeq" id="XP_030533903.1"/>
    </source>
</evidence>
<dbReference type="Proteomes" id="UP000827889">
    <property type="component" value="Chromosome 1"/>
</dbReference>
<feature type="active site" evidence="8">
    <location>
        <position position="339"/>
    </location>
</feature>
<organism evidence="13 14">
    <name type="scientific">Rhodamnia argentea</name>
    <dbReference type="NCBI Taxonomy" id="178133"/>
    <lineage>
        <taxon>Eukaryota</taxon>
        <taxon>Viridiplantae</taxon>
        <taxon>Streptophyta</taxon>
        <taxon>Embryophyta</taxon>
        <taxon>Tracheophyta</taxon>
        <taxon>Spermatophyta</taxon>
        <taxon>Magnoliopsida</taxon>
        <taxon>eudicotyledons</taxon>
        <taxon>Gunneridae</taxon>
        <taxon>Pentapetalae</taxon>
        <taxon>rosids</taxon>
        <taxon>malvids</taxon>
        <taxon>Myrtales</taxon>
        <taxon>Myrtaceae</taxon>
        <taxon>Myrtoideae</taxon>
        <taxon>Myrteae</taxon>
        <taxon>Australasian group</taxon>
        <taxon>Rhodamnia</taxon>
    </lineage>
</organism>
<evidence type="ECO:0000256" key="7">
    <source>
        <dbReference type="ARBA" id="ARBA00023316"/>
    </source>
</evidence>
<evidence type="ECO:0000313" key="13">
    <source>
        <dbReference type="Proteomes" id="UP000827889"/>
    </source>
</evidence>
<feature type="transmembrane region" description="Helical" evidence="12">
    <location>
        <begin position="439"/>
        <end position="458"/>
    </location>
</feature>
<evidence type="ECO:0000256" key="6">
    <source>
        <dbReference type="ARBA" id="ARBA00023136"/>
    </source>
</evidence>
<keyword evidence="7" id="KW-0961">Cell wall biogenesis/degradation</keyword>
<sequence length="626" mass="71270">MNTVVSAMALDYPAKKLHVYLSDDGGSPLTLNGMREAYDFARWWLPFCKRYGVKTRCPKAYFREEEDDEGIGMSSETEFDSEKQKVKEKYELFKERVSEHRKRHRGDSSHTGQDHPPTIEVVRGDVIDEVVQAHQEPMPQLIYVSREKRPSHHHHFKAGALNALLRVSGVISNSPYILLLDCDMYCNDHSSARQAMCFHLDPRLSRSLSLVQFPQRFHNISENDIYDSKIRSYFWTCWYGMDGLKGPILSGTCFYIKRESLYRKPTQEGSDLMDLKKLFGHSNEFIKHLWRKEKPSKDTFAGDSAALRKETQLLASCGYENGTKWGQEVGFMYYSVVEDYFTGFTLHCNGWTSVFYNPPKPQFLGTATTNLNDLLIQGTRWSSGLSKVGISRFCPLVYGSLRMPILQSMCYAQLALFPFYCLPICCFATIPQICLVNGISIYPEVSSSYIMLFAFIFLSSLCKHLHEVVASGHTVQTFLNEQRIWMIKSTTSHVYGTIDAVMTQIGMRRASFLPTNKVDDDEQSKRYEMGIFDFQTSILFLAPMVTLVILNMASFIVGVARVLTLGGGDELFMQIVLSFFILAMTYPVIEGMVLRTDKGRIPRSVTTLSAFLSLALLLLGSGFLMR</sequence>
<evidence type="ECO:0000256" key="8">
    <source>
        <dbReference type="PIRSR" id="PIRSR605150-1"/>
    </source>
</evidence>
<feature type="binding site" evidence="10">
    <location>
        <position position="181"/>
    </location>
    <ligand>
        <name>Mn(2+)</name>
        <dbReference type="ChEBI" id="CHEBI:29035"/>
    </ligand>
</feature>
<dbReference type="RefSeq" id="XP_030533903.1">
    <property type="nucleotide sequence ID" value="XM_030678043.2"/>
</dbReference>
<dbReference type="GO" id="GO:0030244">
    <property type="term" value="P:cellulose biosynthetic process"/>
    <property type="evidence" value="ECO:0007669"/>
    <property type="project" value="InterPro"/>
</dbReference>
<protein>
    <submittedName>
        <fullName evidence="14">Cellulose synthase-like protein G2 isoform X3</fullName>
    </submittedName>
</protein>
<keyword evidence="5 12" id="KW-1133">Transmembrane helix</keyword>
<dbReference type="AlphaFoldDB" id="A0A8B8PIC8"/>
<dbReference type="PANTHER" id="PTHR13301">
    <property type="entry name" value="X-BOX TRANSCRIPTION FACTOR-RELATED"/>
    <property type="match status" value="1"/>
</dbReference>
<feature type="region of interest" description="Disordered" evidence="11">
    <location>
        <begin position="97"/>
        <end position="118"/>
    </location>
</feature>
<dbReference type="GO" id="GO:0071555">
    <property type="term" value="P:cell wall organization"/>
    <property type="evidence" value="ECO:0007669"/>
    <property type="project" value="UniProtKB-KW"/>
</dbReference>
<accession>A0A8B8PIC8</accession>
<dbReference type="GO" id="GO:0012505">
    <property type="term" value="C:endomembrane system"/>
    <property type="evidence" value="ECO:0007669"/>
    <property type="project" value="UniProtKB-SubCell"/>
</dbReference>
<evidence type="ECO:0000256" key="11">
    <source>
        <dbReference type="SAM" id="MobiDB-lite"/>
    </source>
</evidence>
<evidence type="ECO:0000256" key="4">
    <source>
        <dbReference type="ARBA" id="ARBA00022692"/>
    </source>
</evidence>
<evidence type="ECO:0000256" key="12">
    <source>
        <dbReference type="SAM" id="Phobius"/>
    </source>
</evidence>
<dbReference type="GeneID" id="115743318"/>
<reference evidence="13" key="1">
    <citation type="submission" date="2025-05" db="UniProtKB">
        <authorList>
            <consortium name="RefSeq"/>
        </authorList>
    </citation>
    <scope>NUCLEOTIDE SEQUENCE [LARGE SCALE GENOMIC DNA]</scope>
</reference>
<keyword evidence="4 12" id="KW-0812">Transmembrane</keyword>
<dbReference type="InterPro" id="IPR029044">
    <property type="entry name" value="Nucleotide-diphossugar_trans"/>
</dbReference>
<keyword evidence="3" id="KW-0808">Transferase</keyword>
<feature type="transmembrane region" description="Helical" evidence="12">
    <location>
        <begin position="410"/>
        <end position="433"/>
    </location>
</feature>
<feature type="transmembrane region" description="Helical" evidence="12">
    <location>
        <begin position="538"/>
        <end position="559"/>
    </location>
</feature>
<dbReference type="Gene3D" id="3.90.550.10">
    <property type="entry name" value="Spore Coat Polysaccharide Biosynthesis Protein SpsA, Chain A"/>
    <property type="match status" value="1"/>
</dbReference>
<evidence type="ECO:0000256" key="10">
    <source>
        <dbReference type="PIRSR" id="PIRSR605150-3"/>
    </source>
</evidence>
<evidence type="ECO:0000256" key="3">
    <source>
        <dbReference type="ARBA" id="ARBA00022679"/>
    </source>
</evidence>
<gene>
    <name evidence="14" type="primary">LOC115743318</name>
</gene>
<evidence type="ECO:0000256" key="1">
    <source>
        <dbReference type="ARBA" id="ARBA00004127"/>
    </source>
</evidence>
<proteinExistence type="predicted"/>
<dbReference type="SUPFAM" id="SSF53448">
    <property type="entry name" value="Nucleotide-diphospho-sugar transferases"/>
    <property type="match status" value="1"/>
</dbReference>
<feature type="transmembrane region" description="Helical" evidence="12">
    <location>
        <begin position="571"/>
        <end position="593"/>
    </location>
</feature>
<dbReference type="InterPro" id="IPR005150">
    <property type="entry name" value="Cellulose_synth"/>
</dbReference>
<keyword evidence="6 12" id="KW-0472">Membrane</keyword>
<keyword evidence="2" id="KW-0328">Glycosyltransferase</keyword>
<feature type="binding site" evidence="9">
    <location>
        <position position="24"/>
    </location>
    <ligand>
        <name>UDP-alpha-D-glucose</name>
        <dbReference type="ChEBI" id="CHEBI:58885"/>
    </ligand>
</feature>
<dbReference type="Pfam" id="PF03552">
    <property type="entry name" value="Cellulose_synt"/>
    <property type="match status" value="2"/>
</dbReference>
<comment type="subcellular location">
    <subcellularLocation>
        <location evidence="1">Endomembrane system</location>
        <topology evidence="1">Multi-pass membrane protein</topology>
    </subcellularLocation>
</comment>
<feature type="transmembrane region" description="Helical" evidence="12">
    <location>
        <begin position="605"/>
        <end position="625"/>
    </location>
</feature>
<reference evidence="14" key="2">
    <citation type="submission" date="2025-08" db="UniProtKB">
        <authorList>
            <consortium name="RefSeq"/>
        </authorList>
    </citation>
    <scope>IDENTIFICATION</scope>
    <source>
        <tissue evidence="14">Leaf</tissue>
    </source>
</reference>
<evidence type="ECO:0000256" key="9">
    <source>
        <dbReference type="PIRSR" id="PIRSR605150-2"/>
    </source>
</evidence>
<name>A0A8B8PIC8_9MYRT</name>
<dbReference type="GO" id="GO:0016020">
    <property type="term" value="C:membrane"/>
    <property type="evidence" value="ECO:0007669"/>
    <property type="project" value="InterPro"/>
</dbReference>
<feature type="binding site" evidence="10">
    <location>
        <position position="157"/>
    </location>
    <ligand>
        <name>Mn(2+)</name>
        <dbReference type="ChEBI" id="CHEBI:29035"/>
    </ligand>
</feature>